<feature type="region of interest" description="Disordered" evidence="7">
    <location>
        <begin position="334"/>
        <end position="354"/>
    </location>
</feature>
<keyword evidence="4" id="KW-0819">tRNA processing</keyword>
<feature type="compositionally biased region" description="Basic and acidic residues" evidence="7">
    <location>
        <begin position="525"/>
        <end position="535"/>
    </location>
</feature>
<feature type="compositionally biased region" description="Basic and acidic residues" evidence="7">
    <location>
        <begin position="476"/>
        <end position="485"/>
    </location>
</feature>
<keyword evidence="5" id="KW-0539">Nucleus</keyword>
<keyword evidence="9" id="KW-1185">Reference proteome</keyword>
<feature type="compositionally biased region" description="Low complexity" evidence="7">
    <location>
        <begin position="285"/>
        <end position="297"/>
    </location>
</feature>
<feature type="compositionally biased region" description="Basic and acidic residues" evidence="7">
    <location>
        <begin position="635"/>
        <end position="647"/>
    </location>
</feature>
<dbReference type="Proteomes" id="UP001345013">
    <property type="component" value="Unassembled WGS sequence"/>
</dbReference>
<evidence type="ECO:0000256" key="6">
    <source>
        <dbReference type="ARBA" id="ARBA00032319"/>
    </source>
</evidence>
<feature type="compositionally biased region" description="Gly residues" evidence="7">
    <location>
        <begin position="620"/>
        <end position="634"/>
    </location>
</feature>
<comment type="caution">
    <text evidence="8">The sequence shown here is derived from an EMBL/GenBank/DDBJ whole genome shotgun (WGS) entry which is preliminary data.</text>
</comment>
<comment type="similarity">
    <text evidence="2">Belongs to the TRM6/GCD10 family.</text>
</comment>
<feature type="compositionally biased region" description="Pro residues" evidence="7">
    <location>
        <begin position="339"/>
        <end position="350"/>
    </location>
</feature>
<evidence type="ECO:0000256" key="7">
    <source>
        <dbReference type="SAM" id="MobiDB-lite"/>
    </source>
</evidence>
<name>A0ABR0K2M3_9EURO</name>
<evidence type="ECO:0000256" key="3">
    <source>
        <dbReference type="ARBA" id="ARBA00021704"/>
    </source>
</evidence>
<dbReference type="PANTHER" id="PTHR12945:SF0">
    <property type="entry name" value="TRNA (ADENINE(58)-N(1))-METHYLTRANSFERASE NON-CATALYTIC SUBUNIT TRM6"/>
    <property type="match status" value="1"/>
</dbReference>
<feature type="compositionally biased region" description="Polar residues" evidence="7">
    <location>
        <begin position="267"/>
        <end position="279"/>
    </location>
</feature>
<feature type="region of interest" description="Disordered" evidence="7">
    <location>
        <begin position="604"/>
        <end position="671"/>
    </location>
</feature>
<evidence type="ECO:0000256" key="1">
    <source>
        <dbReference type="ARBA" id="ARBA00004123"/>
    </source>
</evidence>
<evidence type="ECO:0000256" key="4">
    <source>
        <dbReference type="ARBA" id="ARBA00022694"/>
    </source>
</evidence>
<feature type="compositionally biased region" description="Polar residues" evidence="7">
    <location>
        <begin position="508"/>
        <end position="517"/>
    </location>
</feature>
<accession>A0ABR0K2M3</accession>
<sequence>MFDKIQPYQYVALRLPSDSVKIEQITPNALVALGKYGSFHTNSIIGRPYHLTFEILDKSEQQDGRELRIVRASEIHAESLLEEAEPDVDLAVAEEVSSPTPKAGEFDEYGLPITTAKSNMNITDDPLNQKLTYTEIEALKSDAAANPKELIAKIMANHSTLDQKTAFSLAKYTLRKQKKYMKRFTVLPVDVGTLTDWMMNEKDFAKIMEVRNETLGLMGSWANVHASGPVNEDEEPRSRHLVVDDTGGLAVAALAEKMGILHHQRQQETTETSMLQAEQQHTDPRAATSPTAQQQPTPDQPPRRPRYEHQPATSNTITLIHANQQPNLSLLRYFSFDPTQPPSPSDPSPHPLHTHLHTLSWLQLLQPDLDATYSQEPESKYPEELSAMKGNHRSTYYRKRRRWQRTKQVVDATRAGGYNGLIVASFTNPTTICRHLVPLLAGGAQVVVYNPHIEPLMELCDVYSTARRTAYLTHLRETQHKDNDKSASASAPEKQPQPQPQTQTQTPGAVNTTQDSVPSPPTTTHNDHGELEVQHHWQQTPPDPRFPVDPTLLLTPAIHHSVARPWQVLPGRTHPLMMGKGGAEGGYIMVSTRVIPVEGVVVQARGRQGRSKGRKREGPLGQGQGVEDGGGGTDGDGRAVKKGRVEESVEVEVGSGSGRRRGNARGEGRVR</sequence>
<proteinExistence type="inferred from homology"/>
<evidence type="ECO:0000313" key="9">
    <source>
        <dbReference type="Proteomes" id="UP001345013"/>
    </source>
</evidence>
<dbReference type="EMBL" id="JAVRRG010000119">
    <property type="protein sequence ID" value="KAK5083395.1"/>
    <property type="molecule type" value="Genomic_DNA"/>
</dbReference>
<organism evidence="8 9">
    <name type="scientific">Lithohypha guttulata</name>
    <dbReference type="NCBI Taxonomy" id="1690604"/>
    <lineage>
        <taxon>Eukaryota</taxon>
        <taxon>Fungi</taxon>
        <taxon>Dikarya</taxon>
        <taxon>Ascomycota</taxon>
        <taxon>Pezizomycotina</taxon>
        <taxon>Eurotiomycetes</taxon>
        <taxon>Chaetothyriomycetidae</taxon>
        <taxon>Chaetothyriales</taxon>
        <taxon>Trichomeriaceae</taxon>
        <taxon>Lithohypha</taxon>
    </lineage>
</organism>
<dbReference type="PANTHER" id="PTHR12945">
    <property type="entry name" value="TRANSLATION INITIATION FACTOR EIF3-RELATED"/>
    <property type="match status" value="1"/>
</dbReference>
<protein>
    <recommendedName>
        <fullName evidence="3">tRNA (adenine(58)-N(1))-methyltransferase non-catalytic subunit TRM6</fullName>
    </recommendedName>
    <alternativeName>
        <fullName evidence="6">tRNA(m1A58)-methyltransferase subunit TRM6</fullName>
    </alternativeName>
</protein>
<reference evidence="8 9" key="1">
    <citation type="submission" date="2023-08" db="EMBL/GenBank/DDBJ databases">
        <title>Black Yeasts Isolated from many extreme environments.</title>
        <authorList>
            <person name="Coleine C."/>
            <person name="Stajich J.E."/>
            <person name="Selbmann L."/>
        </authorList>
    </citation>
    <scope>NUCLEOTIDE SEQUENCE [LARGE SCALE GENOMIC DNA]</scope>
    <source>
        <strain evidence="8 9">CCFEE 5885</strain>
    </source>
</reference>
<feature type="region of interest" description="Disordered" evidence="7">
    <location>
        <begin position="476"/>
        <end position="549"/>
    </location>
</feature>
<gene>
    <name evidence="8" type="primary">TRM6</name>
    <name evidence="8" type="ORF">LTR24_007685</name>
</gene>
<dbReference type="InterPro" id="IPR017423">
    <property type="entry name" value="TRM6"/>
</dbReference>
<evidence type="ECO:0000313" key="8">
    <source>
        <dbReference type="EMBL" id="KAK5083395.1"/>
    </source>
</evidence>
<feature type="region of interest" description="Disordered" evidence="7">
    <location>
        <begin position="264"/>
        <end position="309"/>
    </location>
</feature>
<dbReference type="Pfam" id="PF04189">
    <property type="entry name" value="Gcd10p"/>
    <property type="match status" value="1"/>
</dbReference>
<evidence type="ECO:0000256" key="5">
    <source>
        <dbReference type="ARBA" id="ARBA00023242"/>
    </source>
</evidence>
<evidence type="ECO:0000256" key="2">
    <source>
        <dbReference type="ARBA" id="ARBA00008320"/>
    </source>
</evidence>
<comment type="subcellular location">
    <subcellularLocation>
        <location evidence="1">Nucleus</location>
    </subcellularLocation>
</comment>